<dbReference type="SMART" id="SM00086">
    <property type="entry name" value="PAC"/>
    <property type="match status" value="2"/>
</dbReference>
<evidence type="ECO:0000313" key="10">
    <source>
        <dbReference type="EMBL" id="WAR46545.1"/>
    </source>
</evidence>
<keyword evidence="5" id="KW-0175">Coiled coil</keyword>
<evidence type="ECO:0000313" key="11">
    <source>
        <dbReference type="Proteomes" id="UP001162780"/>
    </source>
</evidence>
<evidence type="ECO:0000259" key="9">
    <source>
        <dbReference type="PROSITE" id="PS50113"/>
    </source>
</evidence>
<dbReference type="CDD" id="cd11386">
    <property type="entry name" value="MCP_signal"/>
    <property type="match status" value="1"/>
</dbReference>
<feature type="compositionally biased region" description="Basic and acidic residues" evidence="6">
    <location>
        <begin position="582"/>
        <end position="595"/>
    </location>
</feature>
<dbReference type="PROSITE" id="PS50112">
    <property type="entry name" value="PAS"/>
    <property type="match status" value="1"/>
</dbReference>
<dbReference type="CDD" id="cd00130">
    <property type="entry name" value="PAS"/>
    <property type="match status" value="2"/>
</dbReference>
<dbReference type="PANTHER" id="PTHR43531:SF14">
    <property type="entry name" value="METHYL-ACCEPTING CHEMOTAXIS PROTEIN I-RELATED"/>
    <property type="match status" value="1"/>
</dbReference>
<dbReference type="InterPro" id="IPR004090">
    <property type="entry name" value="Chemotax_Me-accpt_rcpt"/>
</dbReference>
<evidence type="ECO:0000256" key="4">
    <source>
        <dbReference type="PROSITE-ProRule" id="PRU00284"/>
    </source>
</evidence>
<keyword evidence="2 4" id="KW-0807">Transducer</keyword>
<dbReference type="Gene3D" id="3.30.450.20">
    <property type="entry name" value="PAS domain"/>
    <property type="match status" value="2"/>
</dbReference>
<evidence type="ECO:0000256" key="3">
    <source>
        <dbReference type="ARBA" id="ARBA00029447"/>
    </source>
</evidence>
<dbReference type="PANTHER" id="PTHR43531">
    <property type="entry name" value="PROTEIN ICFG"/>
    <property type="match status" value="1"/>
</dbReference>
<dbReference type="SUPFAM" id="SSF55785">
    <property type="entry name" value="PYP-like sensor domain (PAS domain)"/>
    <property type="match status" value="2"/>
</dbReference>
<feature type="region of interest" description="Disordered" evidence="6">
    <location>
        <begin position="575"/>
        <end position="613"/>
    </location>
</feature>
<dbReference type="PRINTS" id="PR00260">
    <property type="entry name" value="CHEMTRNSDUCR"/>
</dbReference>
<sequence length="613" mass="66712">MFSTWFNNKDHHHISSAEKAAIEADYLGQISAIEKSQAVIHFNMDGTIVKANDLFLNAVGYRLDEIVGQHHSLFVGPDVAASPEYRHFWEKLNRGEFDSGEYKRYGKGGKEIWLQATYNPIIGPDGKPFKVVKYATDVTADKLRNADYLGQIEAINKSQAVIQFNMDGTIITANALFLKTVGYSLEEIQGKHHRMFTEPGVAESEEYRQFWQKLNQGQFDGGEYKRVGKGGKAIWLQASYNPILDLNGNPFKIVKYAADITEQTLTKQTLAQVFSEVGSVMSDAAEGDLTHKVTGQYTGVYLDCKNAINSTIEKLSEIFGQISQSAEIINNTSKEIASGNNNLSQRAEQQAANLEETAASMEQLTATVKKNADHTQQANLVANNTKELAEKGGQVVAAAIAAMEDINASSSKIAEIISVIDEIAFQTNLLALNASVEAARAGEQGRGFSVVATEVRNLAKRCATAAKESKELIQNSVQKVRTGGEYVNQTGNALSEIVDSVKKVGDIISMIASASVEQSAGISQVNQAVTQLDEITQQNAALAEQASAASVSMSDLSSNMMEQLAFFKLHDTTGAAPRQRPAAKDLPRASAKPEPRTVSSYQSAASDEEWLDF</sequence>
<dbReference type="SMART" id="SM00283">
    <property type="entry name" value="MA"/>
    <property type="match status" value="1"/>
</dbReference>
<feature type="domain" description="PAS" evidence="8">
    <location>
        <begin position="161"/>
        <end position="191"/>
    </location>
</feature>
<feature type="domain" description="PAC" evidence="9">
    <location>
        <begin position="220"/>
        <end position="272"/>
    </location>
</feature>
<reference evidence="10" key="1">
    <citation type="submission" date="2022-11" db="EMBL/GenBank/DDBJ databases">
        <title>Methylomonas rapida sp. nov., Carotenoid-Producing Obligate Methanotrophs with High Growth Characteristics and Biotechnological Potential.</title>
        <authorList>
            <person name="Tikhonova E.N."/>
            <person name="Suleimanov R.Z."/>
            <person name="Miroshnikov K."/>
            <person name="Oshkin I.Y."/>
            <person name="Belova S.E."/>
            <person name="Danilova O.V."/>
            <person name="Ashikhmin A."/>
            <person name="Konopkin A."/>
            <person name="But S.Y."/>
            <person name="Khmelenina V.N."/>
            <person name="Kuznetsov N."/>
            <person name="Pimenov N.V."/>
            <person name="Dedysh S.N."/>
        </authorList>
    </citation>
    <scope>NUCLEOTIDE SEQUENCE</scope>
    <source>
        <strain evidence="10">MP1</strain>
    </source>
</reference>
<protein>
    <submittedName>
        <fullName evidence="10">Methyl-accepting chemotaxis protein</fullName>
    </submittedName>
</protein>
<dbReference type="InterPro" id="IPR001610">
    <property type="entry name" value="PAC"/>
</dbReference>
<dbReference type="SUPFAM" id="SSF58104">
    <property type="entry name" value="Methyl-accepting chemotaxis protein (MCP) signaling domain"/>
    <property type="match status" value="1"/>
</dbReference>
<evidence type="ECO:0000256" key="2">
    <source>
        <dbReference type="ARBA" id="ARBA00023224"/>
    </source>
</evidence>
<gene>
    <name evidence="10" type="ORF">NM686_008520</name>
</gene>
<dbReference type="EMBL" id="CP113517">
    <property type="protein sequence ID" value="WAR46545.1"/>
    <property type="molecule type" value="Genomic_DNA"/>
</dbReference>
<evidence type="ECO:0000256" key="6">
    <source>
        <dbReference type="SAM" id="MobiDB-lite"/>
    </source>
</evidence>
<dbReference type="InterPro" id="IPR051310">
    <property type="entry name" value="MCP_chemotaxis"/>
</dbReference>
<keyword evidence="11" id="KW-1185">Reference proteome</keyword>
<comment type="similarity">
    <text evidence="3">Belongs to the methyl-accepting chemotaxis (MCP) protein family.</text>
</comment>
<dbReference type="PROSITE" id="PS50113">
    <property type="entry name" value="PAC"/>
    <property type="match status" value="1"/>
</dbReference>
<dbReference type="Pfam" id="PF08447">
    <property type="entry name" value="PAS_3"/>
    <property type="match status" value="2"/>
</dbReference>
<dbReference type="NCBIfam" id="TIGR00229">
    <property type="entry name" value="sensory_box"/>
    <property type="match status" value="2"/>
</dbReference>
<evidence type="ECO:0000259" key="8">
    <source>
        <dbReference type="PROSITE" id="PS50112"/>
    </source>
</evidence>
<dbReference type="RefSeq" id="WP_255187452.1">
    <property type="nucleotide sequence ID" value="NZ_CP113517.1"/>
</dbReference>
<evidence type="ECO:0000256" key="5">
    <source>
        <dbReference type="SAM" id="Coils"/>
    </source>
</evidence>
<dbReference type="Gene3D" id="1.10.287.950">
    <property type="entry name" value="Methyl-accepting chemotaxis protein"/>
    <property type="match status" value="1"/>
</dbReference>
<dbReference type="InterPro" id="IPR035965">
    <property type="entry name" value="PAS-like_dom_sf"/>
</dbReference>
<feature type="domain" description="Methyl-accepting transducer" evidence="7">
    <location>
        <begin position="325"/>
        <end position="554"/>
    </location>
</feature>
<dbReference type="InterPro" id="IPR004089">
    <property type="entry name" value="MCPsignal_dom"/>
</dbReference>
<dbReference type="Pfam" id="PF00015">
    <property type="entry name" value="MCPsignal"/>
    <property type="match status" value="1"/>
</dbReference>
<dbReference type="PROSITE" id="PS50111">
    <property type="entry name" value="CHEMOTAXIS_TRANSDUC_2"/>
    <property type="match status" value="1"/>
</dbReference>
<dbReference type="Proteomes" id="UP001162780">
    <property type="component" value="Chromosome"/>
</dbReference>
<dbReference type="InterPro" id="IPR013655">
    <property type="entry name" value="PAS_fold_3"/>
</dbReference>
<evidence type="ECO:0000256" key="1">
    <source>
        <dbReference type="ARBA" id="ARBA00022481"/>
    </source>
</evidence>
<keyword evidence="1" id="KW-0488">Methylation</keyword>
<proteinExistence type="inferred from homology"/>
<name>A0ABY7GPW9_9GAMM</name>
<organism evidence="10 11">
    <name type="scientific">Methylomonas rapida</name>
    <dbReference type="NCBI Taxonomy" id="2963939"/>
    <lineage>
        <taxon>Bacteria</taxon>
        <taxon>Pseudomonadati</taxon>
        <taxon>Pseudomonadota</taxon>
        <taxon>Gammaproteobacteria</taxon>
        <taxon>Methylococcales</taxon>
        <taxon>Methylococcaceae</taxon>
        <taxon>Methylomonas</taxon>
    </lineage>
</organism>
<dbReference type="InterPro" id="IPR000700">
    <property type="entry name" value="PAS-assoc_C"/>
</dbReference>
<feature type="coiled-coil region" evidence="5">
    <location>
        <begin position="340"/>
        <end position="367"/>
    </location>
</feature>
<evidence type="ECO:0000259" key="7">
    <source>
        <dbReference type="PROSITE" id="PS50111"/>
    </source>
</evidence>
<dbReference type="InterPro" id="IPR000014">
    <property type="entry name" value="PAS"/>
</dbReference>
<accession>A0ABY7GPW9</accession>